<keyword evidence="1" id="KW-0808">Transferase</keyword>
<dbReference type="AlphaFoldDB" id="A0A3D2SG18"/>
<reference evidence="1 2" key="1">
    <citation type="journal article" date="2018" name="Nat. Biotechnol.">
        <title>A standardized bacterial taxonomy based on genome phylogeny substantially revises the tree of life.</title>
        <authorList>
            <person name="Parks D.H."/>
            <person name="Chuvochina M."/>
            <person name="Waite D.W."/>
            <person name="Rinke C."/>
            <person name="Skarshewski A."/>
            <person name="Chaumeil P.A."/>
            <person name="Hugenholtz P."/>
        </authorList>
    </citation>
    <scope>NUCLEOTIDE SEQUENCE [LARGE SCALE GENOMIC DNA]</scope>
    <source>
        <strain evidence="1">UBA9667</strain>
    </source>
</reference>
<comment type="caution">
    <text evidence="1">The sequence shown here is derived from an EMBL/GenBank/DDBJ whole genome shotgun (WGS) entry which is preliminary data.</text>
</comment>
<proteinExistence type="predicted"/>
<evidence type="ECO:0000313" key="1">
    <source>
        <dbReference type="EMBL" id="HCK25187.1"/>
    </source>
</evidence>
<accession>A0A3D2SG18</accession>
<dbReference type="Pfam" id="PF08843">
    <property type="entry name" value="AbiEii"/>
    <property type="match status" value="1"/>
</dbReference>
<evidence type="ECO:0000313" key="2">
    <source>
        <dbReference type="Proteomes" id="UP000263098"/>
    </source>
</evidence>
<sequence>MSIWLNYSEDEKMVLLQQTAVARKISAEQAIEKDWWVTAILVALSKSSWADFLQFKGGTSLSKAWGLISRFSEDIDLTISRSFFDLPEETNQQRTKIRREAFHYIEEKLLPELDSILSSEGITGYKVELVTKNSSDMVTLVEVKYQSILPTKIDYLLPVVKIEFSAMSLDEPFENREIATLIHSRFPEIDSEIKSLFKSVLPERTFLEKIFLLHEEYQKENPRTDRMSRHLYDLEKMMDSSFAQSALQDTDLYKAVVNHRQKFNSIKDVDYTTHEPAQIRICPPDHLMGSWRKDYENMKESFIYDKDKKTFDKIIERMEELTDRIRKINL</sequence>
<protein>
    <submittedName>
        <fullName evidence="1">Nucleotidyl transferase AbiEii/AbiGii toxin family protein</fullName>
    </submittedName>
</protein>
<gene>
    <name evidence="1" type="ORF">DHW31_10525</name>
</gene>
<dbReference type="InterPro" id="IPR014942">
    <property type="entry name" value="AbiEii"/>
</dbReference>
<organism evidence="1 2">
    <name type="scientific">Bacteroides graminisolvens</name>
    <dbReference type="NCBI Taxonomy" id="477666"/>
    <lineage>
        <taxon>Bacteria</taxon>
        <taxon>Pseudomonadati</taxon>
        <taxon>Bacteroidota</taxon>
        <taxon>Bacteroidia</taxon>
        <taxon>Bacteroidales</taxon>
        <taxon>Bacteroidaceae</taxon>
        <taxon>Bacteroides</taxon>
    </lineage>
</organism>
<dbReference type="GO" id="GO:0016740">
    <property type="term" value="F:transferase activity"/>
    <property type="evidence" value="ECO:0007669"/>
    <property type="project" value="UniProtKB-KW"/>
</dbReference>
<dbReference type="EMBL" id="DPVG01000390">
    <property type="protein sequence ID" value="HCK25187.1"/>
    <property type="molecule type" value="Genomic_DNA"/>
</dbReference>
<dbReference type="Gene3D" id="3.10.450.620">
    <property type="entry name" value="JHP933, nucleotidyltransferase-like core domain"/>
    <property type="match status" value="1"/>
</dbReference>
<dbReference type="Proteomes" id="UP000263098">
    <property type="component" value="Unassembled WGS sequence"/>
</dbReference>
<name>A0A3D2SG18_9BACE</name>